<evidence type="ECO:0000313" key="10">
    <source>
        <dbReference type="EMBL" id="CEK67614.1"/>
    </source>
</evidence>
<evidence type="ECO:0008006" key="11">
    <source>
        <dbReference type="Google" id="ProtNLM"/>
    </source>
</evidence>
<dbReference type="GO" id="GO:0005634">
    <property type="term" value="C:nucleus"/>
    <property type="evidence" value="ECO:0007669"/>
    <property type="project" value="TreeGrafter"/>
</dbReference>
<dbReference type="PANTHER" id="PTHR13492">
    <property type="entry name" value="RING FINGER PROTEIN 37"/>
    <property type="match status" value="1"/>
</dbReference>
<dbReference type="EMBL" id="HACG01020749">
    <property type="protein sequence ID" value="CEK67614.1"/>
    <property type="molecule type" value="Transcribed_RNA"/>
</dbReference>
<feature type="region of interest" description="Disordered" evidence="5">
    <location>
        <begin position="122"/>
        <end position="164"/>
    </location>
</feature>
<feature type="domain" description="U-box" evidence="9">
    <location>
        <begin position="28"/>
        <end position="108"/>
    </location>
</feature>
<dbReference type="GO" id="GO:0008270">
    <property type="term" value="F:zinc ion binding"/>
    <property type="evidence" value="ECO:0007669"/>
    <property type="project" value="UniProtKB-KW"/>
</dbReference>
<dbReference type="InterPro" id="IPR003613">
    <property type="entry name" value="Ubox_domain"/>
</dbReference>
<feature type="non-terminal residue" evidence="10">
    <location>
        <position position="1"/>
    </location>
</feature>
<name>A0A0B6ZG85_9EUPU</name>
<dbReference type="PROSITE" id="PS51698">
    <property type="entry name" value="U_BOX"/>
    <property type="match status" value="1"/>
</dbReference>
<keyword evidence="1" id="KW-0479">Metal-binding</keyword>
<dbReference type="SUPFAM" id="SSF57850">
    <property type="entry name" value="RING/U-box"/>
    <property type="match status" value="2"/>
</dbReference>
<dbReference type="SMART" id="SM00184">
    <property type="entry name" value="RING"/>
    <property type="match status" value="1"/>
</dbReference>
<proteinExistence type="predicted"/>
<feature type="compositionally biased region" description="Low complexity" evidence="5">
    <location>
        <begin position="134"/>
        <end position="149"/>
    </location>
</feature>
<dbReference type="InterPro" id="IPR001841">
    <property type="entry name" value="Znf_RING"/>
</dbReference>
<evidence type="ECO:0000256" key="3">
    <source>
        <dbReference type="ARBA" id="ARBA00022833"/>
    </source>
</evidence>
<evidence type="ECO:0000259" key="9">
    <source>
        <dbReference type="PROSITE" id="PS51698"/>
    </source>
</evidence>
<dbReference type="InterPro" id="IPR013087">
    <property type="entry name" value="Znf_C2H2_type"/>
</dbReference>
<dbReference type="InterPro" id="IPR001607">
    <property type="entry name" value="Znf_UBP"/>
</dbReference>
<evidence type="ECO:0000256" key="2">
    <source>
        <dbReference type="ARBA" id="ARBA00022771"/>
    </source>
</evidence>
<dbReference type="PANTHER" id="PTHR13492:SF2">
    <property type="entry name" value="RING FINGER PROTEIN 37"/>
    <property type="match status" value="1"/>
</dbReference>
<feature type="domain" description="UBP-type" evidence="8">
    <location>
        <begin position="261"/>
        <end position="320"/>
    </location>
</feature>
<gene>
    <name evidence="10" type="primary">ORF63292</name>
</gene>
<feature type="domain" description="RING-type" evidence="6">
    <location>
        <begin position="263"/>
        <end position="304"/>
    </location>
</feature>
<feature type="region of interest" description="Disordered" evidence="5">
    <location>
        <begin position="179"/>
        <end position="232"/>
    </location>
</feature>
<dbReference type="PROSITE" id="PS50089">
    <property type="entry name" value="ZF_RING_2"/>
    <property type="match status" value="1"/>
</dbReference>
<keyword evidence="2 4" id="KW-0863">Zinc-finger</keyword>
<evidence type="ECO:0000259" key="8">
    <source>
        <dbReference type="PROSITE" id="PS50271"/>
    </source>
</evidence>
<accession>A0A0B6ZG85</accession>
<dbReference type="GO" id="GO:0000209">
    <property type="term" value="P:protein polyubiquitination"/>
    <property type="evidence" value="ECO:0007669"/>
    <property type="project" value="TreeGrafter"/>
</dbReference>
<protein>
    <recommendedName>
        <fullName evidence="11">U-box domain-containing protein</fullName>
    </recommendedName>
</protein>
<dbReference type="InterPro" id="IPR017907">
    <property type="entry name" value="Znf_RING_CS"/>
</dbReference>
<dbReference type="Gene3D" id="3.30.40.10">
    <property type="entry name" value="Zinc/RING finger domain, C3HC4 (zinc finger)"/>
    <property type="match status" value="2"/>
</dbReference>
<feature type="compositionally biased region" description="Polar residues" evidence="5">
    <location>
        <begin position="184"/>
        <end position="225"/>
    </location>
</feature>
<dbReference type="InterPro" id="IPR039925">
    <property type="entry name" value="RNF37_RING-Ubox"/>
</dbReference>
<evidence type="ECO:0000256" key="1">
    <source>
        <dbReference type="ARBA" id="ARBA00022723"/>
    </source>
</evidence>
<dbReference type="GO" id="GO:0031625">
    <property type="term" value="F:ubiquitin protein ligase binding"/>
    <property type="evidence" value="ECO:0007669"/>
    <property type="project" value="TreeGrafter"/>
</dbReference>
<evidence type="ECO:0000256" key="4">
    <source>
        <dbReference type="PROSITE-ProRule" id="PRU00502"/>
    </source>
</evidence>
<dbReference type="InterPro" id="IPR013083">
    <property type="entry name" value="Znf_RING/FYVE/PHD"/>
</dbReference>
<dbReference type="SMART" id="SM00504">
    <property type="entry name" value="Ubox"/>
    <property type="match status" value="1"/>
</dbReference>
<organism evidence="10">
    <name type="scientific">Arion vulgaris</name>
    <dbReference type="NCBI Taxonomy" id="1028688"/>
    <lineage>
        <taxon>Eukaryota</taxon>
        <taxon>Metazoa</taxon>
        <taxon>Spiralia</taxon>
        <taxon>Lophotrochozoa</taxon>
        <taxon>Mollusca</taxon>
        <taxon>Gastropoda</taxon>
        <taxon>Heterobranchia</taxon>
        <taxon>Euthyneura</taxon>
        <taxon>Panpulmonata</taxon>
        <taxon>Eupulmonata</taxon>
        <taxon>Stylommatophora</taxon>
        <taxon>Helicina</taxon>
        <taxon>Arionoidea</taxon>
        <taxon>Arionidae</taxon>
        <taxon>Arion</taxon>
    </lineage>
</organism>
<dbReference type="InterPro" id="IPR039847">
    <property type="entry name" value="Ubox5"/>
</dbReference>
<dbReference type="CDD" id="cd16660">
    <property type="entry name" value="RING-Ubox_RNF37"/>
    <property type="match status" value="1"/>
</dbReference>
<evidence type="ECO:0000256" key="5">
    <source>
        <dbReference type="SAM" id="MobiDB-lite"/>
    </source>
</evidence>
<evidence type="ECO:0000259" key="7">
    <source>
        <dbReference type="PROSITE" id="PS50157"/>
    </source>
</evidence>
<dbReference type="GO" id="GO:0034450">
    <property type="term" value="F:ubiquitin-ubiquitin ligase activity"/>
    <property type="evidence" value="ECO:0007669"/>
    <property type="project" value="TreeGrafter"/>
</dbReference>
<dbReference type="PROSITE" id="PS00518">
    <property type="entry name" value="ZF_RING_1"/>
    <property type="match status" value="1"/>
</dbReference>
<keyword evidence="3" id="KW-0862">Zinc</keyword>
<reference evidence="10" key="1">
    <citation type="submission" date="2014-12" db="EMBL/GenBank/DDBJ databases">
        <title>Insight into the proteome of Arion vulgaris.</title>
        <authorList>
            <person name="Aradska J."/>
            <person name="Bulat T."/>
            <person name="Smidak R."/>
            <person name="Sarate P."/>
            <person name="Gangsoo J."/>
            <person name="Sialana F."/>
            <person name="Bilban M."/>
            <person name="Lubec G."/>
        </authorList>
    </citation>
    <scope>NUCLEOTIDE SEQUENCE</scope>
    <source>
        <tissue evidence="10">Skin</tissue>
    </source>
</reference>
<feature type="domain" description="C2H2-type" evidence="7">
    <location>
        <begin position="299"/>
        <end position="320"/>
    </location>
</feature>
<sequence>CEILENDVKVACPATSTSVTSSVAESLEIPEDFLDPITCEVMAVPMLLPSGKNVDLSTLDHYFNVEASYGRQPRDPFTGLHFSITNKPIPNGGLKTRIDKFLLEHCNDPATSTIARTVRTEKNASLLGKRKKSNNSSNGVSSLISQSSGRQHFSTPNHDQTKVNVSERFHLKESLSLEKQSLETVPQSSNLYPGKNDSYTEISHNSVKSRQTADSCSITEKSSSNHSHETQLKNSLNNALSSILSSMPSYLSDSQSSADIDVCFLCKGTLAVDKASYVTPCHHYMCRECLTSDSAKSAMSCLVCGHIFSSNSVLRRHRVV</sequence>
<dbReference type="AlphaFoldDB" id="A0A0B6ZG85"/>
<dbReference type="PROSITE" id="PS50157">
    <property type="entry name" value="ZINC_FINGER_C2H2_2"/>
    <property type="match status" value="1"/>
</dbReference>
<evidence type="ECO:0000259" key="6">
    <source>
        <dbReference type="PROSITE" id="PS50089"/>
    </source>
</evidence>
<dbReference type="Pfam" id="PF04564">
    <property type="entry name" value="U-box"/>
    <property type="match status" value="1"/>
</dbReference>
<dbReference type="PROSITE" id="PS50271">
    <property type="entry name" value="ZF_UBP"/>
    <property type="match status" value="1"/>
</dbReference>